<dbReference type="EMBL" id="CP141614">
    <property type="protein sequence ID" value="WRP15432.1"/>
    <property type="molecule type" value="Genomic_DNA"/>
</dbReference>
<keyword evidence="5" id="KW-1003">Cell membrane</keyword>
<keyword evidence="2 5" id="KW-0812">Transmembrane</keyword>
<feature type="transmembrane region" description="Helical" evidence="5">
    <location>
        <begin position="224"/>
        <end position="248"/>
    </location>
</feature>
<feature type="transmembrane region" description="Helical" evidence="5">
    <location>
        <begin position="172"/>
        <end position="191"/>
    </location>
</feature>
<evidence type="ECO:0000256" key="4">
    <source>
        <dbReference type="ARBA" id="ARBA00023136"/>
    </source>
</evidence>
<dbReference type="PROSITE" id="PS51012">
    <property type="entry name" value="ABC_TM2"/>
    <property type="match status" value="1"/>
</dbReference>
<accession>A0ABZ1BRJ2</accession>
<gene>
    <name evidence="7" type="ORF">VLY81_04515</name>
</gene>
<organism evidence="7 8">
    <name type="scientific">Geochorda subterranea</name>
    <dbReference type="NCBI Taxonomy" id="3109564"/>
    <lineage>
        <taxon>Bacteria</taxon>
        <taxon>Bacillati</taxon>
        <taxon>Bacillota</taxon>
        <taxon>Limnochordia</taxon>
        <taxon>Limnochordales</taxon>
        <taxon>Geochordaceae</taxon>
        <taxon>Geochorda</taxon>
    </lineage>
</organism>
<feature type="domain" description="ABC transmembrane type-2" evidence="6">
    <location>
        <begin position="25"/>
        <end position="254"/>
    </location>
</feature>
<evidence type="ECO:0000259" key="6">
    <source>
        <dbReference type="PROSITE" id="PS51012"/>
    </source>
</evidence>
<dbReference type="InterPro" id="IPR047817">
    <property type="entry name" value="ABC2_TM_bact-type"/>
</dbReference>
<evidence type="ECO:0000256" key="2">
    <source>
        <dbReference type="ARBA" id="ARBA00022692"/>
    </source>
</evidence>
<dbReference type="InterPro" id="IPR051784">
    <property type="entry name" value="Nod_factor_ABC_transporter"/>
</dbReference>
<keyword evidence="8" id="KW-1185">Reference proteome</keyword>
<keyword evidence="3 5" id="KW-1133">Transmembrane helix</keyword>
<dbReference type="RefSeq" id="WP_324669835.1">
    <property type="nucleotide sequence ID" value="NZ_CP141614.1"/>
</dbReference>
<evidence type="ECO:0000256" key="5">
    <source>
        <dbReference type="RuleBase" id="RU361157"/>
    </source>
</evidence>
<reference evidence="8" key="1">
    <citation type="submission" date="2023-12" db="EMBL/GenBank/DDBJ databases">
        <title>Novel isolates from deep terrestrial aquifers shed light on the physiology and ecology of the class Limnochordia.</title>
        <authorList>
            <person name="Karnachuk O.V."/>
            <person name="Lukina A.P."/>
            <person name="Avakyan M.R."/>
            <person name="Kadnikov V."/>
            <person name="Begmatov S."/>
            <person name="Beletsky A.V."/>
            <person name="Mardanov A.V."/>
            <person name="Ravin N.V."/>
        </authorList>
    </citation>
    <scope>NUCLEOTIDE SEQUENCE [LARGE SCALE GENOMIC DNA]</scope>
    <source>
        <strain evidence="8">LN</strain>
    </source>
</reference>
<sequence>MGSDVYVEIGAFLRRWYWRLRREPVSIFAALAEPVLWLFLFGNLFRGAGVAAEAGGDYLAFMTAGVVVMTVVNAALAGGIEVMFDREQGLLPRFLAAPIRPASVLVGRFLFVVIVTSLQAGVILAMARLMGVRPATGLPGVAGVLAIGVLLGAGIAVLSLSLAFRLRTHGEFFELIAFVSLPLLFLSSALVPLDAMPGWMAAVARLNPMTYAIDAVRSLMLHGWVPGLLAGVAGVLVLFDAACLAIGVRTFSRAMRD</sequence>
<dbReference type="Pfam" id="PF01061">
    <property type="entry name" value="ABC2_membrane"/>
    <property type="match status" value="1"/>
</dbReference>
<feature type="transmembrane region" description="Helical" evidence="5">
    <location>
        <begin position="105"/>
        <end position="126"/>
    </location>
</feature>
<dbReference type="InterPro" id="IPR000412">
    <property type="entry name" value="ABC_2_transport"/>
</dbReference>
<protein>
    <recommendedName>
        <fullName evidence="5">Transport permease protein</fullName>
    </recommendedName>
</protein>
<evidence type="ECO:0000256" key="3">
    <source>
        <dbReference type="ARBA" id="ARBA00022989"/>
    </source>
</evidence>
<dbReference type="PIRSF" id="PIRSF006648">
    <property type="entry name" value="DrrB"/>
    <property type="match status" value="1"/>
</dbReference>
<name>A0ABZ1BRJ2_9FIRM</name>
<evidence type="ECO:0000256" key="1">
    <source>
        <dbReference type="ARBA" id="ARBA00004141"/>
    </source>
</evidence>
<dbReference type="PRINTS" id="PR00164">
    <property type="entry name" value="ABC2TRNSPORT"/>
</dbReference>
<comment type="subcellular location">
    <subcellularLocation>
        <location evidence="5">Cell membrane</location>
        <topology evidence="5">Multi-pass membrane protein</topology>
    </subcellularLocation>
    <subcellularLocation>
        <location evidence="1">Membrane</location>
        <topology evidence="1">Multi-pass membrane protein</topology>
    </subcellularLocation>
</comment>
<feature type="transmembrane region" description="Helical" evidence="5">
    <location>
        <begin position="58"/>
        <end position="84"/>
    </location>
</feature>
<keyword evidence="4 5" id="KW-0472">Membrane</keyword>
<proteinExistence type="inferred from homology"/>
<dbReference type="PANTHER" id="PTHR43229">
    <property type="entry name" value="NODULATION PROTEIN J"/>
    <property type="match status" value="1"/>
</dbReference>
<evidence type="ECO:0000313" key="7">
    <source>
        <dbReference type="EMBL" id="WRP15432.1"/>
    </source>
</evidence>
<feature type="transmembrane region" description="Helical" evidence="5">
    <location>
        <begin position="25"/>
        <end position="46"/>
    </location>
</feature>
<dbReference type="PANTHER" id="PTHR43229:SF2">
    <property type="entry name" value="NODULATION PROTEIN J"/>
    <property type="match status" value="1"/>
</dbReference>
<feature type="transmembrane region" description="Helical" evidence="5">
    <location>
        <begin position="138"/>
        <end position="160"/>
    </location>
</feature>
<comment type="similarity">
    <text evidence="5">Belongs to the ABC-2 integral membrane protein family.</text>
</comment>
<dbReference type="InterPro" id="IPR013525">
    <property type="entry name" value="ABC2_TM"/>
</dbReference>
<dbReference type="Proteomes" id="UP001333102">
    <property type="component" value="Chromosome"/>
</dbReference>
<evidence type="ECO:0000313" key="8">
    <source>
        <dbReference type="Proteomes" id="UP001333102"/>
    </source>
</evidence>
<keyword evidence="5" id="KW-0813">Transport</keyword>